<evidence type="ECO:0000313" key="2">
    <source>
        <dbReference type="EMBL" id="PRD68777.1"/>
    </source>
</evidence>
<proteinExistence type="predicted"/>
<gene>
    <name evidence="2" type="ORF">C6P61_09775</name>
</gene>
<accession>A0A2S9KEA9</accession>
<dbReference type="RefSeq" id="WP_105729737.1">
    <property type="nucleotide sequence ID" value="NZ_DAIPCI010000011.1"/>
</dbReference>
<dbReference type="Proteomes" id="UP000238326">
    <property type="component" value="Unassembled WGS sequence"/>
</dbReference>
<dbReference type="AlphaFoldDB" id="A0A2S9KEA9"/>
<evidence type="ECO:0000313" key="3">
    <source>
        <dbReference type="Proteomes" id="UP000238326"/>
    </source>
</evidence>
<dbReference type="OrthoDB" id="9967063at2"/>
<comment type="caution">
    <text evidence="2">The sequence shown here is derived from an EMBL/GenBank/DDBJ whole genome shotgun (WGS) entry which is preliminary data.</text>
</comment>
<protein>
    <submittedName>
        <fullName evidence="2">Uncharacterized protein</fullName>
    </submittedName>
</protein>
<sequence length="60" mass="6077">MKSPTNQASAPDPDATPQRGGSYIRQPDGSLERALTAAPPVAAPAHAPEPATAPATNTKE</sequence>
<reference evidence="2 3" key="1">
    <citation type="submission" date="2018-03" db="EMBL/GenBank/DDBJ databases">
        <title>Comparative genomics illustrates the genes involved in a hyperalkaliphilic mechanisms of Serpentinomonas isolated from highly-alkaline calcium-rich serpentinized springs.</title>
        <authorList>
            <person name="Suzuki S."/>
            <person name="Ishii S."/>
            <person name="Walworth N."/>
            <person name="Bird L."/>
            <person name="Kuenen J.G."/>
            <person name="Nealson K.H."/>
        </authorList>
    </citation>
    <scope>NUCLEOTIDE SEQUENCE [LARGE SCALE GENOMIC DNA]</scope>
    <source>
        <strain evidence="2 3">83</strain>
    </source>
</reference>
<keyword evidence="3" id="KW-1185">Reference proteome</keyword>
<feature type="region of interest" description="Disordered" evidence="1">
    <location>
        <begin position="1"/>
        <end position="60"/>
    </location>
</feature>
<name>A0A2S9KEA9_9BURK</name>
<evidence type="ECO:0000256" key="1">
    <source>
        <dbReference type="SAM" id="MobiDB-lite"/>
    </source>
</evidence>
<organism evidence="2 3">
    <name type="scientific">Malikia spinosa</name>
    <dbReference type="NCBI Taxonomy" id="86180"/>
    <lineage>
        <taxon>Bacteria</taxon>
        <taxon>Pseudomonadati</taxon>
        <taxon>Pseudomonadota</taxon>
        <taxon>Betaproteobacteria</taxon>
        <taxon>Burkholderiales</taxon>
        <taxon>Comamonadaceae</taxon>
        <taxon>Malikia</taxon>
    </lineage>
</organism>
<dbReference type="EMBL" id="PVLR01000024">
    <property type="protein sequence ID" value="PRD68777.1"/>
    <property type="molecule type" value="Genomic_DNA"/>
</dbReference>
<feature type="compositionally biased region" description="Low complexity" evidence="1">
    <location>
        <begin position="34"/>
        <end position="60"/>
    </location>
</feature>